<dbReference type="AlphaFoldDB" id="A0A5Q0BJH0"/>
<evidence type="ECO:0000313" key="3">
    <source>
        <dbReference type="Proteomes" id="UP000325755"/>
    </source>
</evidence>
<dbReference type="RefSeq" id="WP_153249996.1">
    <property type="nucleotide sequence ID" value="NZ_CP044205.1"/>
</dbReference>
<accession>A0A5Q0BJH0</accession>
<name>A0A5Q0BJH0_9GAMM</name>
<dbReference type="OrthoDB" id="4078759at2"/>
<gene>
    <name evidence="2" type="ORF">F6R98_16460</name>
</gene>
<dbReference type="GO" id="GO:0009307">
    <property type="term" value="P:DNA restriction-modification system"/>
    <property type="evidence" value="ECO:0007669"/>
    <property type="project" value="InterPro"/>
</dbReference>
<dbReference type="Gene3D" id="3.40.1350.10">
    <property type="match status" value="1"/>
</dbReference>
<dbReference type="Proteomes" id="UP000325755">
    <property type="component" value="Chromosome"/>
</dbReference>
<dbReference type="InterPro" id="IPR011335">
    <property type="entry name" value="Restrct_endonuc-II-like"/>
</dbReference>
<evidence type="ECO:0000259" key="1">
    <source>
        <dbReference type="Pfam" id="PF04471"/>
    </source>
</evidence>
<keyword evidence="3" id="KW-1185">Reference proteome</keyword>
<reference evidence="2 3" key="1">
    <citation type="submission" date="2019-09" db="EMBL/GenBank/DDBJ databases">
        <title>Ecophysiology of the spiral-shaped methanotroph Methylospira mobilis as revealed by the complete genome sequence.</title>
        <authorList>
            <person name="Oshkin I.Y."/>
            <person name="Dedysh S.N."/>
            <person name="Miroshnikov K."/>
            <person name="Danilova O.V."/>
            <person name="Hakobyan A."/>
            <person name="Liesack W."/>
        </authorList>
    </citation>
    <scope>NUCLEOTIDE SEQUENCE [LARGE SCALE GENOMIC DNA]</scope>
    <source>
        <strain evidence="2 3">Shm1</strain>
    </source>
</reference>
<dbReference type="InterPro" id="IPR011856">
    <property type="entry name" value="tRNA_endonuc-like_dom_sf"/>
</dbReference>
<keyword evidence="2" id="KW-0378">Hydrolase</keyword>
<evidence type="ECO:0000313" key="2">
    <source>
        <dbReference type="EMBL" id="QFY44025.1"/>
    </source>
</evidence>
<keyword evidence="2" id="KW-0540">Nuclease</keyword>
<organism evidence="2 3">
    <name type="scientific">Candidatus Methylospira mobilis</name>
    <dbReference type="NCBI Taxonomy" id="1808979"/>
    <lineage>
        <taxon>Bacteria</taxon>
        <taxon>Pseudomonadati</taxon>
        <taxon>Pseudomonadota</taxon>
        <taxon>Gammaproteobacteria</taxon>
        <taxon>Methylococcales</taxon>
        <taxon>Methylococcaceae</taxon>
        <taxon>Candidatus Methylospira</taxon>
    </lineage>
</organism>
<dbReference type="InterPro" id="IPR007560">
    <property type="entry name" value="Restrct_endonuc_IV_Mrr"/>
</dbReference>
<dbReference type="GO" id="GO:0003677">
    <property type="term" value="F:DNA binding"/>
    <property type="evidence" value="ECO:0007669"/>
    <property type="project" value="InterPro"/>
</dbReference>
<proteinExistence type="predicted"/>
<dbReference type="SUPFAM" id="SSF52980">
    <property type="entry name" value="Restriction endonuclease-like"/>
    <property type="match status" value="1"/>
</dbReference>
<feature type="domain" description="Restriction endonuclease type IV Mrr" evidence="1">
    <location>
        <begin position="9"/>
        <end position="99"/>
    </location>
</feature>
<protein>
    <submittedName>
        <fullName evidence="2">Restriction endonuclease</fullName>
    </submittedName>
</protein>
<dbReference type="EMBL" id="CP044205">
    <property type="protein sequence ID" value="QFY44025.1"/>
    <property type="molecule type" value="Genomic_DNA"/>
</dbReference>
<dbReference type="GO" id="GO:0004519">
    <property type="term" value="F:endonuclease activity"/>
    <property type="evidence" value="ECO:0007669"/>
    <property type="project" value="UniProtKB-KW"/>
</dbReference>
<dbReference type="InParanoid" id="A0A5Q0BJH0"/>
<dbReference type="KEGG" id="mmob:F6R98_16460"/>
<keyword evidence="2" id="KW-0255">Endonuclease</keyword>
<sequence>MITSVVPDTWQALQTEVGKLLTERGFAVEVEKTMASARGEIEIDVYAVENVRRRRYSIACECKHWQRPIPQTVVHAFRTVVSEIGANVGYIISMAGFQSGSFRARFC</sequence>
<dbReference type="Pfam" id="PF04471">
    <property type="entry name" value="Mrr_cat"/>
    <property type="match status" value="1"/>
</dbReference>